<keyword evidence="3" id="KW-1185">Reference proteome</keyword>
<evidence type="ECO:0000313" key="3">
    <source>
        <dbReference type="Proteomes" id="UP000054538"/>
    </source>
</evidence>
<protein>
    <recommendedName>
        <fullName evidence="1">Tf2-1-like SH3-like domain-containing protein</fullName>
    </recommendedName>
</protein>
<feature type="non-terminal residue" evidence="2">
    <location>
        <position position="88"/>
    </location>
</feature>
<dbReference type="Gene3D" id="2.40.50.40">
    <property type="match status" value="1"/>
</dbReference>
<feature type="domain" description="Tf2-1-like SH3-like" evidence="1">
    <location>
        <begin position="2"/>
        <end position="38"/>
    </location>
</feature>
<dbReference type="HOGENOM" id="CLU_180976_0_0_1"/>
<reference evidence="3" key="2">
    <citation type="submission" date="2015-01" db="EMBL/GenBank/DDBJ databases">
        <title>Evolutionary Origins and Diversification of the Mycorrhizal Mutualists.</title>
        <authorList>
            <consortium name="DOE Joint Genome Institute"/>
            <consortium name="Mycorrhizal Genomics Consortium"/>
            <person name="Kohler A."/>
            <person name="Kuo A."/>
            <person name="Nagy L.G."/>
            <person name="Floudas D."/>
            <person name="Copeland A."/>
            <person name="Barry K.W."/>
            <person name="Cichocki N."/>
            <person name="Veneault-Fourrey C."/>
            <person name="LaButti K."/>
            <person name="Lindquist E.A."/>
            <person name="Lipzen A."/>
            <person name="Lundell T."/>
            <person name="Morin E."/>
            <person name="Murat C."/>
            <person name="Riley R."/>
            <person name="Ohm R."/>
            <person name="Sun H."/>
            <person name="Tunlid A."/>
            <person name="Henrissat B."/>
            <person name="Grigoriev I.V."/>
            <person name="Hibbett D.S."/>
            <person name="Martin F."/>
        </authorList>
    </citation>
    <scope>NUCLEOTIDE SEQUENCE [LARGE SCALE GENOMIC DNA]</scope>
    <source>
        <strain evidence="3">Ve08.2h10</strain>
    </source>
</reference>
<dbReference type="InParanoid" id="A0A0D0CSR3"/>
<dbReference type="Proteomes" id="UP000054538">
    <property type="component" value="Unassembled WGS sequence"/>
</dbReference>
<dbReference type="OrthoDB" id="2679020at2759"/>
<accession>A0A0D0CSR3</accession>
<dbReference type="InterPro" id="IPR016197">
    <property type="entry name" value="Chromo-like_dom_sf"/>
</dbReference>
<dbReference type="SUPFAM" id="SSF54160">
    <property type="entry name" value="Chromo domain-like"/>
    <property type="match status" value="1"/>
</dbReference>
<name>A0A0D0CSR3_9AGAM</name>
<evidence type="ECO:0000313" key="2">
    <source>
        <dbReference type="EMBL" id="KIK78403.1"/>
    </source>
</evidence>
<dbReference type="Pfam" id="PF24626">
    <property type="entry name" value="SH3_Tf2-1"/>
    <property type="match status" value="1"/>
</dbReference>
<dbReference type="InterPro" id="IPR056924">
    <property type="entry name" value="SH3_Tf2-1"/>
</dbReference>
<reference evidence="2 3" key="1">
    <citation type="submission" date="2014-04" db="EMBL/GenBank/DDBJ databases">
        <authorList>
            <consortium name="DOE Joint Genome Institute"/>
            <person name="Kuo A."/>
            <person name="Kohler A."/>
            <person name="Jargeat P."/>
            <person name="Nagy L.G."/>
            <person name="Floudas D."/>
            <person name="Copeland A."/>
            <person name="Barry K.W."/>
            <person name="Cichocki N."/>
            <person name="Veneault-Fourrey C."/>
            <person name="LaButti K."/>
            <person name="Lindquist E.A."/>
            <person name="Lipzen A."/>
            <person name="Lundell T."/>
            <person name="Morin E."/>
            <person name="Murat C."/>
            <person name="Sun H."/>
            <person name="Tunlid A."/>
            <person name="Henrissat B."/>
            <person name="Grigoriev I.V."/>
            <person name="Hibbett D.S."/>
            <person name="Martin F."/>
            <person name="Nordberg H.P."/>
            <person name="Cantor M.N."/>
            <person name="Hua S.X."/>
        </authorList>
    </citation>
    <scope>NUCLEOTIDE SEQUENCE [LARGE SCALE GENOMIC DNA]</scope>
    <source>
        <strain evidence="2 3">Ve08.2h10</strain>
    </source>
</reference>
<organism evidence="2 3">
    <name type="scientific">Paxillus rubicundulus Ve08.2h10</name>
    <dbReference type="NCBI Taxonomy" id="930991"/>
    <lineage>
        <taxon>Eukaryota</taxon>
        <taxon>Fungi</taxon>
        <taxon>Dikarya</taxon>
        <taxon>Basidiomycota</taxon>
        <taxon>Agaricomycotina</taxon>
        <taxon>Agaricomycetes</taxon>
        <taxon>Agaricomycetidae</taxon>
        <taxon>Boletales</taxon>
        <taxon>Paxilineae</taxon>
        <taxon>Paxillaceae</taxon>
        <taxon>Paxillus</taxon>
    </lineage>
</organism>
<dbReference type="AlphaFoldDB" id="A0A0D0CSR3"/>
<proteinExistence type="predicted"/>
<gene>
    <name evidence="2" type="ORF">PAXRUDRAFT_90704</name>
</gene>
<dbReference type="EMBL" id="KN826604">
    <property type="protein sequence ID" value="KIK78403.1"/>
    <property type="molecule type" value="Genomic_DNA"/>
</dbReference>
<sequence length="88" mass="10200">DGPYTITRAHPNTSTYTLNLPNSPNIFPTFHVSQLHRYTPNDPVLFPDHELPRPGPVSGKRYIVRWVGYSVDEDEWLLRHELEDCEAL</sequence>
<evidence type="ECO:0000259" key="1">
    <source>
        <dbReference type="Pfam" id="PF24626"/>
    </source>
</evidence>
<feature type="non-terminal residue" evidence="2">
    <location>
        <position position="1"/>
    </location>
</feature>